<proteinExistence type="predicted"/>
<keyword evidence="1" id="KW-0812">Transmembrane</keyword>
<dbReference type="InterPro" id="IPR011250">
    <property type="entry name" value="OMP/PagP_B-barrel"/>
</dbReference>
<evidence type="ECO:0000256" key="1">
    <source>
        <dbReference type="SAM" id="Phobius"/>
    </source>
</evidence>
<dbReference type="AlphaFoldDB" id="A0A327NZL6"/>
<dbReference type="SUPFAM" id="SSF56925">
    <property type="entry name" value="OMPA-like"/>
    <property type="match status" value="1"/>
</dbReference>
<comment type="caution">
    <text evidence="3">The sequence shown here is derived from an EMBL/GenBank/DDBJ whole genome shotgun (WGS) entry which is preliminary data.</text>
</comment>
<gene>
    <name evidence="3" type="ORF">LV83_04121</name>
</gene>
<sequence>MSLTIINPLNTEMRFLNVRYFISCSVLKKVNFQIISYLVLFLLFSFGFSQKSIAQKYDIGGGIGVAAYSGDIIRKIDPGQLGLQGTLFGKRNFDNVWSLRVAASAAFLNAADSIKPIDRLAEVRDGRFRAGVLEASAVLEFNFLDYLRTNSEFRFSPYAFFGIGYAYAFAKGNTYAFNVSSKYNVGTVVIPFGGGIKYKLNDRWTLAAELGFRPTLTDYLDKIDSTEPVIPRFPDPNNPDGPYGINFGNAYDKDWYYFLGVTISYTITTTKCYAY</sequence>
<evidence type="ECO:0000313" key="4">
    <source>
        <dbReference type="Proteomes" id="UP000249610"/>
    </source>
</evidence>
<name>A0A327NZL6_9BACT</name>
<evidence type="ECO:0000259" key="2">
    <source>
        <dbReference type="Pfam" id="PF19573"/>
    </source>
</evidence>
<keyword evidence="1" id="KW-1133">Transmembrane helix</keyword>
<feature type="domain" description="DUF6089" evidence="2">
    <location>
        <begin position="40"/>
        <end position="274"/>
    </location>
</feature>
<organism evidence="3 4">
    <name type="scientific">Algoriphagus yeomjeoni</name>
    <dbReference type="NCBI Taxonomy" id="291403"/>
    <lineage>
        <taxon>Bacteria</taxon>
        <taxon>Pseudomonadati</taxon>
        <taxon>Bacteroidota</taxon>
        <taxon>Cytophagia</taxon>
        <taxon>Cytophagales</taxon>
        <taxon>Cyclobacteriaceae</taxon>
        <taxon>Algoriphagus</taxon>
    </lineage>
</organism>
<feature type="transmembrane region" description="Helical" evidence="1">
    <location>
        <begin position="30"/>
        <end position="48"/>
    </location>
</feature>
<keyword evidence="1" id="KW-0472">Membrane</keyword>
<protein>
    <recommendedName>
        <fullName evidence="2">DUF6089 domain-containing protein</fullName>
    </recommendedName>
</protein>
<reference evidence="3 4" key="1">
    <citation type="submission" date="2018-06" db="EMBL/GenBank/DDBJ databases">
        <title>Genomic Encyclopedia of Archaeal and Bacterial Type Strains, Phase II (KMG-II): from individual species to whole genera.</title>
        <authorList>
            <person name="Goeker M."/>
        </authorList>
    </citation>
    <scope>NUCLEOTIDE SEQUENCE [LARGE SCALE GENOMIC DNA]</scope>
    <source>
        <strain evidence="3 4">DSM 23446</strain>
    </source>
</reference>
<dbReference type="Gene3D" id="2.40.160.20">
    <property type="match status" value="1"/>
</dbReference>
<evidence type="ECO:0000313" key="3">
    <source>
        <dbReference type="EMBL" id="RAI84102.1"/>
    </source>
</evidence>
<dbReference type="Pfam" id="PF19573">
    <property type="entry name" value="DUF6089"/>
    <property type="match status" value="1"/>
</dbReference>
<dbReference type="Proteomes" id="UP000249610">
    <property type="component" value="Unassembled WGS sequence"/>
</dbReference>
<accession>A0A327NZL6</accession>
<dbReference type="InterPro" id="IPR045743">
    <property type="entry name" value="DUF6089"/>
</dbReference>
<dbReference type="EMBL" id="QLLK01000019">
    <property type="protein sequence ID" value="RAI84102.1"/>
    <property type="molecule type" value="Genomic_DNA"/>
</dbReference>
<keyword evidence="4" id="KW-1185">Reference proteome</keyword>